<organism evidence="2">
    <name type="scientific">Amblyomma cajennense</name>
    <name type="common">Cayenne tick</name>
    <name type="synonym">Acarus cajennensis</name>
    <dbReference type="NCBI Taxonomy" id="34607"/>
    <lineage>
        <taxon>Eukaryota</taxon>
        <taxon>Metazoa</taxon>
        <taxon>Ecdysozoa</taxon>
        <taxon>Arthropoda</taxon>
        <taxon>Chelicerata</taxon>
        <taxon>Arachnida</taxon>
        <taxon>Acari</taxon>
        <taxon>Parasitiformes</taxon>
        <taxon>Ixodida</taxon>
        <taxon>Ixodoidea</taxon>
        <taxon>Ixodidae</taxon>
        <taxon>Amblyomminae</taxon>
        <taxon>Amblyomma</taxon>
    </lineage>
</organism>
<dbReference type="AlphaFoldDB" id="A0A023FQ68"/>
<evidence type="ECO:0000256" key="1">
    <source>
        <dbReference type="SAM" id="SignalP"/>
    </source>
</evidence>
<feature type="chain" id="PRO_5001520061" evidence="1">
    <location>
        <begin position="25"/>
        <end position="149"/>
    </location>
</feature>
<proteinExistence type="evidence at transcript level"/>
<dbReference type="Gene3D" id="2.10.25.10">
    <property type="entry name" value="Laminin"/>
    <property type="match status" value="1"/>
</dbReference>
<accession>A0A023FQ68</accession>
<dbReference type="CDD" id="cd19941">
    <property type="entry name" value="TIL"/>
    <property type="match status" value="1"/>
</dbReference>
<reference evidence="2" key="1">
    <citation type="submission" date="2014-03" db="EMBL/GenBank/DDBJ databases">
        <title>The sialotranscriptome of Amblyomma triste, Amblyomma parvum and Amblyomma cajennense ticks, uncovered by 454-based RNA-seq.</title>
        <authorList>
            <person name="Garcia G.R."/>
            <person name="Gardinassi L.G."/>
            <person name="Ribeiro J.M."/>
            <person name="Anatriello E."/>
            <person name="Ferreira B.R."/>
            <person name="Moreira H.N."/>
            <person name="Mafra C."/>
            <person name="Olegario M.M."/>
            <person name="Szabo P.J."/>
            <person name="Miranda-Santos I.K."/>
            <person name="Maruyama S.R."/>
        </authorList>
    </citation>
    <scope>NUCLEOTIDE SEQUENCE</scope>
    <source>
        <strain evidence="2">Uberlandia</strain>
        <tissue evidence="2">Salivary glands</tissue>
    </source>
</reference>
<dbReference type="SUPFAM" id="SSF57567">
    <property type="entry name" value="Serine protease inhibitors"/>
    <property type="match status" value="1"/>
</dbReference>
<dbReference type="EMBL" id="GBBK01000580">
    <property type="protein sequence ID" value="JAC23902.1"/>
    <property type="molecule type" value="mRNA"/>
</dbReference>
<name>A0A023FQ68_AMBCJ</name>
<dbReference type="InterPro" id="IPR036084">
    <property type="entry name" value="Ser_inhib-like_sf"/>
</dbReference>
<feature type="signal peptide" evidence="1">
    <location>
        <begin position="1"/>
        <end position="24"/>
    </location>
</feature>
<keyword evidence="1" id="KW-0732">Signal</keyword>
<evidence type="ECO:0000313" key="2">
    <source>
        <dbReference type="EMBL" id="JAC23902.1"/>
    </source>
</evidence>
<sequence length="149" mass="16783">MANMAPVCALLFVTACAFFMQAEGAQNPSQAPQISGNQPGGHVSGIWPTPWYPHKRCRKPKEVYKDGVSSSCAEKSCLNPFPRGGCTRDRVSGCFCRNRYYRDQWGNCVRRYQCFGRPWPRPTPFPDSWWWGGLGQNQLPQFGITPYGA</sequence>
<protein>
    <submittedName>
        <fullName evidence="2">Putative tick til 10</fullName>
    </submittedName>
</protein>